<sequence>MCQYKSLLRMFLRDTLYSYRKDHGLSQEQMAELLHISPRSYIDQEHGRYSFSAPTMMFFILALSDEEKLALIHGFKEYMEKAEERGDVM</sequence>
<dbReference type="RefSeq" id="WP_216633034.1">
    <property type="nucleotide sequence ID" value="NZ_JAHLQN010000001.1"/>
</dbReference>
<evidence type="ECO:0000313" key="2">
    <source>
        <dbReference type="EMBL" id="MBU5627690.1"/>
    </source>
</evidence>
<keyword evidence="3" id="KW-1185">Reference proteome</keyword>
<evidence type="ECO:0000313" key="3">
    <source>
        <dbReference type="Proteomes" id="UP000787672"/>
    </source>
</evidence>
<name>A0ABS6FBN6_9FIRM</name>
<dbReference type="Proteomes" id="UP000787672">
    <property type="component" value="Unassembled WGS sequence"/>
</dbReference>
<dbReference type="Pfam" id="PF01381">
    <property type="entry name" value="HTH_3"/>
    <property type="match status" value="1"/>
</dbReference>
<gene>
    <name evidence="2" type="ORF">KQI82_12300</name>
</gene>
<dbReference type="SMART" id="SM00530">
    <property type="entry name" value="HTH_XRE"/>
    <property type="match status" value="1"/>
</dbReference>
<evidence type="ECO:0000259" key="1">
    <source>
        <dbReference type="PROSITE" id="PS50943"/>
    </source>
</evidence>
<dbReference type="PROSITE" id="PS50943">
    <property type="entry name" value="HTH_CROC1"/>
    <property type="match status" value="1"/>
</dbReference>
<feature type="domain" description="HTH cro/C1-type" evidence="1">
    <location>
        <begin position="16"/>
        <end position="69"/>
    </location>
</feature>
<organism evidence="2 3">
    <name type="scientific">Dysosmobacter acutus</name>
    <dbReference type="NCBI Taxonomy" id="2841504"/>
    <lineage>
        <taxon>Bacteria</taxon>
        <taxon>Bacillati</taxon>
        <taxon>Bacillota</taxon>
        <taxon>Clostridia</taxon>
        <taxon>Eubacteriales</taxon>
        <taxon>Oscillospiraceae</taxon>
        <taxon>Dysosmobacter</taxon>
    </lineage>
</organism>
<dbReference type="CDD" id="cd00093">
    <property type="entry name" value="HTH_XRE"/>
    <property type="match status" value="1"/>
</dbReference>
<reference evidence="2 3" key="1">
    <citation type="submission" date="2021-06" db="EMBL/GenBank/DDBJ databases">
        <authorList>
            <person name="Sun Q."/>
            <person name="Li D."/>
        </authorList>
    </citation>
    <scope>NUCLEOTIDE SEQUENCE [LARGE SCALE GENOMIC DNA]</scope>
    <source>
        <strain evidence="2 3">MSJ-2</strain>
    </source>
</reference>
<comment type="caution">
    <text evidence="2">The sequence shown here is derived from an EMBL/GenBank/DDBJ whole genome shotgun (WGS) entry which is preliminary data.</text>
</comment>
<dbReference type="EMBL" id="JAHLQN010000001">
    <property type="protein sequence ID" value="MBU5627690.1"/>
    <property type="molecule type" value="Genomic_DNA"/>
</dbReference>
<dbReference type="InterPro" id="IPR001387">
    <property type="entry name" value="Cro/C1-type_HTH"/>
</dbReference>
<protein>
    <submittedName>
        <fullName evidence="2">Helix-turn-helix domain-containing protein</fullName>
    </submittedName>
</protein>
<proteinExistence type="predicted"/>
<accession>A0ABS6FBN6</accession>